<dbReference type="Pfam" id="PF01753">
    <property type="entry name" value="zf-MYND"/>
    <property type="match status" value="1"/>
</dbReference>
<dbReference type="Proteomes" id="UP000225706">
    <property type="component" value="Unassembled WGS sequence"/>
</dbReference>
<dbReference type="SUPFAM" id="SSF144232">
    <property type="entry name" value="HIT/MYND zinc finger-like"/>
    <property type="match status" value="2"/>
</dbReference>
<protein>
    <recommendedName>
        <fullName evidence="5">MYND-type domain-containing protein</fullName>
    </recommendedName>
</protein>
<dbReference type="InterPro" id="IPR024119">
    <property type="entry name" value="TF_DEAF-1"/>
</dbReference>
<dbReference type="GO" id="GO:0008270">
    <property type="term" value="F:zinc ion binding"/>
    <property type="evidence" value="ECO:0007669"/>
    <property type="project" value="UniProtKB-KW"/>
</dbReference>
<gene>
    <name evidence="6" type="ORF">AWC38_SpisGene18</name>
</gene>
<dbReference type="OrthoDB" id="5282002at2759"/>
<keyword evidence="2 4" id="KW-0863">Zinc-finger</keyword>
<evidence type="ECO:0000313" key="7">
    <source>
        <dbReference type="Proteomes" id="UP000225706"/>
    </source>
</evidence>
<accession>A0A2B4T0W5</accession>
<dbReference type="AlphaFoldDB" id="A0A2B4T0W5"/>
<dbReference type="PROSITE" id="PS01360">
    <property type="entry name" value="ZF_MYND_1"/>
    <property type="match status" value="1"/>
</dbReference>
<name>A0A2B4T0W5_STYPI</name>
<organism evidence="6 7">
    <name type="scientific">Stylophora pistillata</name>
    <name type="common">Smooth cauliflower coral</name>
    <dbReference type="NCBI Taxonomy" id="50429"/>
    <lineage>
        <taxon>Eukaryota</taxon>
        <taxon>Metazoa</taxon>
        <taxon>Cnidaria</taxon>
        <taxon>Anthozoa</taxon>
        <taxon>Hexacorallia</taxon>
        <taxon>Scleractinia</taxon>
        <taxon>Astrocoeniina</taxon>
        <taxon>Pocilloporidae</taxon>
        <taxon>Stylophora</taxon>
    </lineage>
</organism>
<dbReference type="STRING" id="50429.A0A2B4T0W5"/>
<dbReference type="Gene3D" id="6.10.140.2220">
    <property type="match status" value="2"/>
</dbReference>
<keyword evidence="7" id="KW-1185">Reference proteome</keyword>
<comment type="caution">
    <text evidence="6">The sequence shown here is derived from an EMBL/GenBank/DDBJ whole genome shotgun (WGS) entry which is preliminary data.</text>
</comment>
<feature type="domain" description="MYND-type" evidence="5">
    <location>
        <begin position="7"/>
        <end position="43"/>
    </location>
</feature>
<evidence type="ECO:0000256" key="4">
    <source>
        <dbReference type="PROSITE-ProRule" id="PRU00134"/>
    </source>
</evidence>
<keyword evidence="1" id="KW-0479">Metal-binding</keyword>
<dbReference type="GO" id="GO:0005634">
    <property type="term" value="C:nucleus"/>
    <property type="evidence" value="ECO:0007669"/>
    <property type="project" value="TreeGrafter"/>
</dbReference>
<dbReference type="PANTHER" id="PTHR10237:SF15">
    <property type="entry name" value="LD37257P"/>
    <property type="match status" value="1"/>
</dbReference>
<evidence type="ECO:0000256" key="1">
    <source>
        <dbReference type="ARBA" id="ARBA00022723"/>
    </source>
</evidence>
<dbReference type="PROSITE" id="PS50865">
    <property type="entry name" value="ZF_MYND_2"/>
    <property type="match status" value="2"/>
</dbReference>
<dbReference type="InterPro" id="IPR027974">
    <property type="entry name" value="DUF4470"/>
</dbReference>
<keyword evidence="3" id="KW-0862">Zinc</keyword>
<evidence type="ECO:0000313" key="6">
    <source>
        <dbReference type="EMBL" id="PFX35049.1"/>
    </source>
</evidence>
<dbReference type="Pfam" id="PF14737">
    <property type="entry name" value="DUF4470"/>
    <property type="match status" value="1"/>
</dbReference>
<evidence type="ECO:0000256" key="3">
    <source>
        <dbReference type="ARBA" id="ARBA00022833"/>
    </source>
</evidence>
<dbReference type="InterPro" id="IPR002893">
    <property type="entry name" value="Znf_MYND"/>
</dbReference>
<proteinExistence type="predicted"/>
<reference evidence="7" key="1">
    <citation type="journal article" date="2017" name="bioRxiv">
        <title>Comparative analysis of the genomes of Stylophora pistillata and Acropora digitifera provides evidence for extensive differences between species of corals.</title>
        <authorList>
            <person name="Voolstra C.R."/>
            <person name="Li Y."/>
            <person name="Liew Y.J."/>
            <person name="Baumgarten S."/>
            <person name="Zoccola D."/>
            <person name="Flot J.-F."/>
            <person name="Tambutte S."/>
            <person name="Allemand D."/>
            <person name="Aranda M."/>
        </authorList>
    </citation>
    <scope>NUCLEOTIDE SEQUENCE [LARGE SCALE GENOMIC DNA]</scope>
</reference>
<feature type="domain" description="MYND-type" evidence="5">
    <location>
        <begin position="52"/>
        <end position="90"/>
    </location>
</feature>
<dbReference type="EMBL" id="LSMT01000001">
    <property type="protein sequence ID" value="PFX35049.1"/>
    <property type="molecule type" value="Genomic_DNA"/>
</dbReference>
<evidence type="ECO:0000259" key="5">
    <source>
        <dbReference type="PROSITE" id="PS50865"/>
    </source>
</evidence>
<sequence length="395" mass="45246">MNKDRHCWRCEARCNHQCSRCRVAFYCSKECQKQDKWRHEPDCNDAMLTTECFSCGREQERMMKCTSCMKASYCNVECQRNHWQQHMPSCQETREKIVELANKIKTVELLSQRVGKSLVSATYYWGNVPAVDLINLSMNEGEEYSDPLALLLCGVGDPRNVLLTISSLPDAYQQQVTFVLNDVCPCTLARTVLLLYMLHKGGDGVLSSVLRIWYSLNISEQDSSLLMSALQELVTSANLSTVTEDVFEMMSTDELSQLKDVWSTWLKSSTRKGPWVATLRQTAIACDLEREDGLETYLHAIPVEHRVSARQFFDNGIFATRETSMGLNKQNPTLTGHGFHRPLNTADFYYSTPMNIFPFTGWDYKAVKKFCHADSLPEMYTIYLSEILRKSVTKE</sequence>
<dbReference type="GO" id="GO:0000981">
    <property type="term" value="F:DNA-binding transcription factor activity, RNA polymerase II-specific"/>
    <property type="evidence" value="ECO:0007669"/>
    <property type="project" value="TreeGrafter"/>
</dbReference>
<dbReference type="PANTHER" id="PTHR10237">
    <property type="entry name" value="DEFORMED EPIDERMAL AUTOREGULATORY FACTOR 1 HOMOLOG SUPPRESSIN"/>
    <property type="match status" value="1"/>
</dbReference>
<evidence type="ECO:0000256" key="2">
    <source>
        <dbReference type="ARBA" id="ARBA00022771"/>
    </source>
</evidence>